<dbReference type="GeneID" id="43600846"/>
<keyword evidence="4" id="KW-1185">Reference proteome</keyword>
<dbReference type="InterPro" id="IPR007612">
    <property type="entry name" value="LOR"/>
</dbReference>
<accession>A0A370TFF2</accession>
<organism evidence="3 4">
    <name type="scientific">Venustampulla echinocandica</name>
    <dbReference type="NCBI Taxonomy" id="2656787"/>
    <lineage>
        <taxon>Eukaryota</taxon>
        <taxon>Fungi</taxon>
        <taxon>Dikarya</taxon>
        <taxon>Ascomycota</taxon>
        <taxon>Pezizomycotina</taxon>
        <taxon>Leotiomycetes</taxon>
        <taxon>Helotiales</taxon>
        <taxon>Pleuroascaceae</taxon>
        <taxon>Venustampulla</taxon>
    </lineage>
</organism>
<sequence length="336" mass="37753">MANTNKNRSSTFSLFSKAKRDAPEAQPYSGLEVVPLSDEKIVVDHEADGDYSTLEVAVASDEKICVADEPQDYSTLEVVDPALQGVNYPFATRHHMAQTHNQDHDPYNAPLPPLPSEQLQSHNPDEISPTTSDSHRRSKKHLLRARLLRECGIWFDKRFYAGEEGMEIKMSRSATLFRDMQWEVMCGESSVMKIRGNPNSWSEKREFMDATGGPLFKTRKQGSGSRVAESVHGQVVFVLKEDTESVSSSWTVDFTNARDKRTIRWNVRGSATTRDIYINCYGIPIGRITRPEDGIDELFKEKNIYIVKVSPGIDFTIMAALTVAYDDLRLEGGAAL</sequence>
<dbReference type="RefSeq" id="XP_031866911.1">
    <property type="nucleotide sequence ID" value="XM_032016620.1"/>
</dbReference>
<feature type="compositionally biased region" description="Polar residues" evidence="2">
    <location>
        <begin position="1"/>
        <end position="14"/>
    </location>
</feature>
<feature type="region of interest" description="Disordered" evidence="2">
    <location>
        <begin position="97"/>
        <end position="138"/>
    </location>
</feature>
<dbReference type="InterPro" id="IPR025659">
    <property type="entry name" value="Tubby-like_C"/>
</dbReference>
<dbReference type="Proteomes" id="UP000254866">
    <property type="component" value="Unassembled WGS sequence"/>
</dbReference>
<protein>
    <recommendedName>
        <fullName evidence="5">Tubby C-terminal-like domain-containing protein</fullName>
    </recommendedName>
</protein>
<dbReference type="Pfam" id="PF04525">
    <property type="entry name" value="LOR"/>
    <property type="match status" value="1"/>
</dbReference>
<dbReference type="Gene3D" id="2.40.160.200">
    <property type="entry name" value="LURP1-related"/>
    <property type="match status" value="1"/>
</dbReference>
<reference evidence="3 4" key="1">
    <citation type="journal article" date="2018" name="IMA Fungus">
        <title>IMA Genome-F 9: Draft genome sequence of Annulohypoxylon stygium, Aspergillus mulundensis, Berkeleyomyces basicola (syn. Thielaviopsis basicola), Ceratocystis smalleyi, two Cercospora beticola strains, Coleophoma cylindrospora, Fusarium fracticaudum, Phialophora cf. hyalina, and Morchella septimelata.</title>
        <authorList>
            <person name="Wingfield B.D."/>
            <person name="Bills G.F."/>
            <person name="Dong Y."/>
            <person name="Huang W."/>
            <person name="Nel W.J."/>
            <person name="Swalarsk-Parry B.S."/>
            <person name="Vaghefi N."/>
            <person name="Wilken P.M."/>
            <person name="An Z."/>
            <person name="de Beer Z.W."/>
            <person name="De Vos L."/>
            <person name="Chen L."/>
            <person name="Duong T.A."/>
            <person name="Gao Y."/>
            <person name="Hammerbacher A."/>
            <person name="Kikkert J.R."/>
            <person name="Li Y."/>
            <person name="Li H."/>
            <person name="Li K."/>
            <person name="Li Q."/>
            <person name="Liu X."/>
            <person name="Ma X."/>
            <person name="Naidoo K."/>
            <person name="Pethybridge S.J."/>
            <person name="Sun J."/>
            <person name="Steenkamp E.T."/>
            <person name="van der Nest M.A."/>
            <person name="van Wyk S."/>
            <person name="Wingfield M.J."/>
            <person name="Xiong C."/>
            <person name="Yue Q."/>
            <person name="Zhang X."/>
        </authorList>
    </citation>
    <scope>NUCLEOTIDE SEQUENCE [LARGE SCALE GENOMIC DNA]</scope>
    <source>
        <strain evidence="3 4">BP 5553</strain>
    </source>
</reference>
<name>A0A370TFF2_9HELO</name>
<evidence type="ECO:0000256" key="2">
    <source>
        <dbReference type="SAM" id="MobiDB-lite"/>
    </source>
</evidence>
<comment type="similarity">
    <text evidence="1">Belongs to the LOR family.</text>
</comment>
<proteinExistence type="inferred from homology"/>
<evidence type="ECO:0000313" key="4">
    <source>
        <dbReference type="Proteomes" id="UP000254866"/>
    </source>
</evidence>
<evidence type="ECO:0000256" key="1">
    <source>
        <dbReference type="ARBA" id="ARBA00005437"/>
    </source>
</evidence>
<feature type="region of interest" description="Disordered" evidence="2">
    <location>
        <begin position="1"/>
        <end position="29"/>
    </location>
</feature>
<comment type="caution">
    <text evidence="3">The sequence shown here is derived from an EMBL/GenBank/DDBJ whole genome shotgun (WGS) entry which is preliminary data.</text>
</comment>
<dbReference type="InterPro" id="IPR038595">
    <property type="entry name" value="LOR_sf"/>
</dbReference>
<gene>
    <name evidence="3" type="ORF">BP5553_07997</name>
</gene>
<dbReference type="EMBL" id="NPIC01000008">
    <property type="protein sequence ID" value="RDL33629.1"/>
    <property type="molecule type" value="Genomic_DNA"/>
</dbReference>
<feature type="compositionally biased region" description="Polar residues" evidence="2">
    <location>
        <begin position="117"/>
        <end position="132"/>
    </location>
</feature>
<dbReference type="OrthoDB" id="97518at2759"/>
<dbReference type="SUPFAM" id="SSF54518">
    <property type="entry name" value="Tubby C-terminal domain-like"/>
    <property type="match status" value="1"/>
</dbReference>
<evidence type="ECO:0008006" key="5">
    <source>
        <dbReference type="Google" id="ProtNLM"/>
    </source>
</evidence>
<evidence type="ECO:0000313" key="3">
    <source>
        <dbReference type="EMBL" id="RDL33629.1"/>
    </source>
</evidence>
<dbReference type="AlphaFoldDB" id="A0A370TFF2"/>